<organism evidence="2 3">
    <name type="scientific">Sphaerosporella brunnea</name>
    <dbReference type="NCBI Taxonomy" id="1250544"/>
    <lineage>
        <taxon>Eukaryota</taxon>
        <taxon>Fungi</taxon>
        <taxon>Dikarya</taxon>
        <taxon>Ascomycota</taxon>
        <taxon>Pezizomycotina</taxon>
        <taxon>Pezizomycetes</taxon>
        <taxon>Pezizales</taxon>
        <taxon>Pyronemataceae</taxon>
        <taxon>Sphaerosporella</taxon>
    </lineage>
</organism>
<feature type="region of interest" description="Disordered" evidence="1">
    <location>
        <begin position="166"/>
        <end position="188"/>
    </location>
</feature>
<evidence type="ECO:0000313" key="3">
    <source>
        <dbReference type="Proteomes" id="UP000326924"/>
    </source>
</evidence>
<accession>A0A5J5F459</accession>
<dbReference type="EMBL" id="VXIS01000038">
    <property type="protein sequence ID" value="KAA8911212.1"/>
    <property type="molecule type" value="Genomic_DNA"/>
</dbReference>
<keyword evidence="3" id="KW-1185">Reference proteome</keyword>
<reference evidence="2 3" key="1">
    <citation type="submission" date="2019-09" db="EMBL/GenBank/DDBJ databases">
        <title>Draft genome of the ectomycorrhizal ascomycete Sphaerosporella brunnea.</title>
        <authorList>
            <consortium name="DOE Joint Genome Institute"/>
            <person name="Benucci G.M."/>
            <person name="Marozzi G."/>
            <person name="Antonielli L."/>
            <person name="Sanchez S."/>
            <person name="Marco P."/>
            <person name="Wang X."/>
            <person name="Falini L.B."/>
            <person name="Barry K."/>
            <person name="Haridas S."/>
            <person name="Lipzen A."/>
            <person name="Labutti K."/>
            <person name="Grigoriev I.V."/>
            <person name="Murat C."/>
            <person name="Martin F."/>
            <person name="Albertini E."/>
            <person name="Donnini D."/>
            <person name="Bonito G."/>
        </authorList>
    </citation>
    <scope>NUCLEOTIDE SEQUENCE [LARGE SCALE GENOMIC DNA]</scope>
    <source>
        <strain evidence="2 3">Sb_GMNB300</strain>
    </source>
</reference>
<evidence type="ECO:0000313" key="2">
    <source>
        <dbReference type="EMBL" id="KAA8911212.1"/>
    </source>
</evidence>
<proteinExistence type="predicted"/>
<name>A0A5J5F459_9PEZI</name>
<dbReference type="Proteomes" id="UP000326924">
    <property type="component" value="Unassembled WGS sequence"/>
</dbReference>
<gene>
    <name evidence="2" type="ORF">FN846DRAFT_887939</name>
</gene>
<evidence type="ECO:0000256" key="1">
    <source>
        <dbReference type="SAM" id="MobiDB-lite"/>
    </source>
</evidence>
<dbReference type="AlphaFoldDB" id="A0A5J5F459"/>
<sequence>MASMRYVQNQHNIAPPLGNAKVHLTMGEAAIVNGWFPDEHPGHGGDPARWARALVALANDAGLATLWPALFVGRPLQVVEGSVMFHILTQVVIVGTTAVKKRRGWPAVVPRALPPAGALIPPAQQQHLLQQQVQQLQQQQQQHQQQEQALRTQLQQQQQQHRQQQQQHQQQQQQHQQRQQALRTELQQAQRNEQQLQQELQRQAPGSPQGLQELRQEVREANQAHSKKLDALAEVVNSTQELVNSIAPRVQPTPHTIIINIVSLDLRFAVSRLCTLPWLVSRLARYFLTAHAGYKLGAFVQFPLAAVHHLTADNVWEMIVNEPGNAEITVFGQKWEQWAFGDGLILRYRASDEQLTVPRTAPLCWLVARVAHWFQRADHGFLLIAELPDFSRHELQNDKDWRVIAEQRHIGTIWLSTKL</sequence>
<comment type="caution">
    <text evidence="2">The sequence shown here is derived from an EMBL/GenBank/DDBJ whole genome shotgun (WGS) entry which is preliminary data.</text>
</comment>
<protein>
    <submittedName>
        <fullName evidence="2">Uncharacterized protein</fullName>
    </submittedName>
</protein>
<dbReference type="InParanoid" id="A0A5J5F459"/>